<accession>A0A9N9TCK8</accession>
<feature type="domain" description="C2H2-type" evidence="9">
    <location>
        <begin position="391"/>
        <end position="418"/>
    </location>
</feature>
<keyword evidence="4 8" id="KW-0863">Zinc-finger</keyword>
<dbReference type="GO" id="GO:0003700">
    <property type="term" value="F:DNA-binding transcription factor activity"/>
    <property type="evidence" value="ECO:0007669"/>
    <property type="project" value="TreeGrafter"/>
</dbReference>
<dbReference type="FunFam" id="3.30.160.60:FF:000624">
    <property type="entry name" value="zinc finger protein 697"/>
    <property type="match status" value="1"/>
</dbReference>
<dbReference type="PROSITE" id="PS00028">
    <property type="entry name" value="ZINC_FINGER_C2H2_1"/>
    <property type="match status" value="9"/>
</dbReference>
<dbReference type="SUPFAM" id="SSF57667">
    <property type="entry name" value="beta-beta-alpha zinc fingers"/>
    <property type="match status" value="3"/>
</dbReference>
<keyword evidence="2" id="KW-0479">Metal-binding</keyword>
<proteinExistence type="predicted"/>
<comment type="subcellular location">
    <subcellularLocation>
        <location evidence="1">Nucleus</location>
    </subcellularLocation>
</comment>
<dbReference type="Pfam" id="PF00096">
    <property type="entry name" value="zf-C2H2"/>
    <property type="match status" value="3"/>
</dbReference>
<evidence type="ECO:0000256" key="7">
    <source>
        <dbReference type="ARBA" id="ARBA00023242"/>
    </source>
</evidence>
<organism evidence="10 11">
    <name type="scientific">Diabrotica balteata</name>
    <name type="common">Banded cucumber beetle</name>
    <dbReference type="NCBI Taxonomy" id="107213"/>
    <lineage>
        <taxon>Eukaryota</taxon>
        <taxon>Metazoa</taxon>
        <taxon>Ecdysozoa</taxon>
        <taxon>Arthropoda</taxon>
        <taxon>Hexapoda</taxon>
        <taxon>Insecta</taxon>
        <taxon>Pterygota</taxon>
        <taxon>Neoptera</taxon>
        <taxon>Endopterygota</taxon>
        <taxon>Coleoptera</taxon>
        <taxon>Polyphaga</taxon>
        <taxon>Cucujiformia</taxon>
        <taxon>Chrysomeloidea</taxon>
        <taxon>Chrysomelidae</taxon>
        <taxon>Galerucinae</taxon>
        <taxon>Diabroticina</taxon>
        <taxon>Diabroticites</taxon>
        <taxon>Diabrotica</taxon>
    </lineage>
</organism>
<evidence type="ECO:0000256" key="2">
    <source>
        <dbReference type="ARBA" id="ARBA00022723"/>
    </source>
</evidence>
<evidence type="ECO:0000313" key="11">
    <source>
        <dbReference type="Proteomes" id="UP001153709"/>
    </source>
</evidence>
<dbReference type="PROSITE" id="PS50157">
    <property type="entry name" value="ZINC_FINGER_C2H2_2"/>
    <property type="match status" value="8"/>
</dbReference>
<dbReference type="InterPro" id="IPR050589">
    <property type="entry name" value="Ikaros_C2H2-ZF"/>
</dbReference>
<keyword evidence="11" id="KW-1185">Reference proteome</keyword>
<dbReference type="PANTHER" id="PTHR24404:SF114">
    <property type="entry name" value="KLUMPFUSS, ISOFORM B-RELATED"/>
    <property type="match status" value="1"/>
</dbReference>
<keyword evidence="3" id="KW-0677">Repeat</keyword>
<keyword evidence="7" id="KW-0539">Nucleus</keyword>
<protein>
    <recommendedName>
        <fullName evidence="9">C2H2-type domain-containing protein</fullName>
    </recommendedName>
</protein>
<feature type="domain" description="C2H2-type" evidence="9">
    <location>
        <begin position="279"/>
        <end position="306"/>
    </location>
</feature>
<feature type="domain" description="C2H2-type" evidence="9">
    <location>
        <begin position="220"/>
        <end position="248"/>
    </location>
</feature>
<dbReference type="AlphaFoldDB" id="A0A9N9TCK8"/>
<dbReference type="PANTHER" id="PTHR24404">
    <property type="entry name" value="ZINC FINGER PROTEIN"/>
    <property type="match status" value="1"/>
</dbReference>
<reference evidence="10" key="1">
    <citation type="submission" date="2022-01" db="EMBL/GenBank/DDBJ databases">
        <authorList>
            <person name="King R."/>
        </authorList>
    </citation>
    <scope>NUCLEOTIDE SEQUENCE</scope>
</reference>
<evidence type="ECO:0000256" key="5">
    <source>
        <dbReference type="ARBA" id="ARBA00022833"/>
    </source>
</evidence>
<keyword evidence="6" id="KW-0238">DNA-binding</keyword>
<dbReference type="GO" id="GO:0000978">
    <property type="term" value="F:RNA polymerase II cis-regulatory region sequence-specific DNA binding"/>
    <property type="evidence" value="ECO:0007669"/>
    <property type="project" value="TreeGrafter"/>
</dbReference>
<dbReference type="EMBL" id="OU898284">
    <property type="protein sequence ID" value="CAG9840425.1"/>
    <property type="molecule type" value="Genomic_DNA"/>
</dbReference>
<evidence type="ECO:0000313" key="10">
    <source>
        <dbReference type="EMBL" id="CAG9840425.1"/>
    </source>
</evidence>
<evidence type="ECO:0000256" key="6">
    <source>
        <dbReference type="ARBA" id="ARBA00023125"/>
    </source>
</evidence>
<dbReference type="OrthoDB" id="1095242at2759"/>
<dbReference type="FunFam" id="3.30.160.60:FF:001498">
    <property type="entry name" value="Zinc finger protein 404"/>
    <property type="match status" value="1"/>
</dbReference>
<dbReference type="GO" id="GO:0008270">
    <property type="term" value="F:zinc ion binding"/>
    <property type="evidence" value="ECO:0007669"/>
    <property type="project" value="UniProtKB-KW"/>
</dbReference>
<dbReference type="Proteomes" id="UP001153709">
    <property type="component" value="Chromosome 9"/>
</dbReference>
<feature type="domain" description="C2H2-type" evidence="9">
    <location>
        <begin position="336"/>
        <end position="364"/>
    </location>
</feature>
<sequence length="471" mass="54855">MYYIILPNASVSAPKPSQTQLLVTSIAPAPLKLKTSQNQLLMTTRTSPPVLKVVPKVVMATNTVGSRSLPPLKVTSTNRSINNATTVSNVRPNSPVVTQSKRALPTQYIDPFDYTPYVENTLSSKYTQKIIAKEERSLKQRQVFTWICRICKKGFHEKEQLLEHYEIHKNTKDQLGDIDLNSDAYNISSKEITCPICMRSYTNIAYYQQHVTNKHKPKEHYCNLCNSNFNDDYLLSVHNSKIHNQDPELYECVICKKFQTKISRRLYDHINTKHLKEEMYCIVCDKTFSSKTWFENHKIFHIEPDERDTYKCRRCKSKFTTNYCLMQHMQEFHIKYKCNQCDVTFPYKLNFDKHNLLLHGGEQFLCNDCGKTFKTMAVLRSHLTTHGTGSYLCSLCSKVFKQKGSLDHHLRTHTGEKPFKCHTCNKSFSQSTTLRIHIRTHTGERPYPCSKCEKRFIKKSMKDVHEKKCKF</sequence>
<evidence type="ECO:0000256" key="1">
    <source>
        <dbReference type="ARBA" id="ARBA00004123"/>
    </source>
</evidence>
<name>A0A9N9TCK8_DIABA</name>
<dbReference type="InterPro" id="IPR013087">
    <property type="entry name" value="Znf_C2H2_type"/>
</dbReference>
<dbReference type="InterPro" id="IPR036236">
    <property type="entry name" value="Znf_C2H2_sf"/>
</dbReference>
<evidence type="ECO:0000256" key="8">
    <source>
        <dbReference type="PROSITE-ProRule" id="PRU00042"/>
    </source>
</evidence>
<keyword evidence="5" id="KW-0862">Zinc</keyword>
<dbReference type="Gene3D" id="3.30.160.60">
    <property type="entry name" value="Classic Zinc Finger"/>
    <property type="match status" value="7"/>
</dbReference>
<evidence type="ECO:0000259" key="9">
    <source>
        <dbReference type="PROSITE" id="PS50157"/>
    </source>
</evidence>
<feature type="domain" description="C2H2-type" evidence="9">
    <location>
        <begin position="364"/>
        <end position="386"/>
    </location>
</feature>
<feature type="domain" description="C2H2-type" evidence="9">
    <location>
        <begin position="146"/>
        <end position="173"/>
    </location>
</feature>
<dbReference type="SMART" id="SM00355">
    <property type="entry name" value="ZnF_C2H2"/>
    <property type="match status" value="11"/>
</dbReference>
<evidence type="ECO:0000256" key="4">
    <source>
        <dbReference type="ARBA" id="ARBA00022771"/>
    </source>
</evidence>
<dbReference type="GO" id="GO:0006357">
    <property type="term" value="P:regulation of transcription by RNA polymerase II"/>
    <property type="evidence" value="ECO:0007669"/>
    <property type="project" value="TreeGrafter"/>
</dbReference>
<dbReference type="GO" id="GO:0005634">
    <property type="term" value="C:nucleus"/>
    <property type="evidence" value="ECO:0007669"/>
    <property type="project" value="UniProtKB-SubCell"/>
</dbReference>
<gene>
    <name evidence="10" type="ORF">DIABBA_LOCUS13068</name>
</gene>
<feature type="domain" description="C2H2-type" evidence="9">
    <location>
        <begin position="310"/>
        <end position="338"/>
    </location>
</feature>
<feature type="domain" description="C2H2-type" evidence="9">
    <location>
        <begin position="419"/>
        <end position="446"/>
    </location>
</feature>
<evidence type="ECO:0000256" key="3">
    <source>
        <dbReference type="ARBA" id="ARBA00022737"/>
    </source>
</evidence>